<dbReference type="Gene3D" id="3.40.1440.10">
    <property type="entry name" value="GIY-YIG endonuclease"/>
    <property type="match status" value="1"/>
</dbReference>
<protein>
    <submittedName>
        <fullName evidence="2">GIY-YIG nuclease family protein</fullName>
    </submittedName>
</protein>
<comment type="caution">
    <text evidence="2">The sequence shown here is derived from an EMBL/GenBank/DDBJ whole genome shotgun (WGS) entry which is preliminary data.</text>
</comment>
<sequence>MQPDSNHYFVYICGGEPDKNLQIGTAGNLQQHLQQMQSQNNTQSKKLVYYEHYDREAMALARERQIKESSPNDNYRLIESMNPNWLDLSDLL</sequence>
<name>A0ABS6XB52_9BACT</name>
<dbReference type="SUPFAM" id="SSF82771">
    <property type="entry name" value="GIY-YIG endonuclease"/>
    <property type="match status" value="1"/>
</dbReference>
<reference evidence="2 3" key="1">
    <citation type="submission" date="2021-07" db="EMBL/GenBank/DDBJ databases">
        <authorList>
            <person name="Kim M.K."/>
        </authorList>
    </citation>
    <scope>NUCLEOTIDE SEQUENCE [LARGE SCALE GENOMIC DNA]</scope>
    <source>
        <strain evidence="2 3">HLY7-15</strain>
    </source>
</reference>
<feature type="domain" description="Bacteriophage T5 Orf172 DNA-binding" evidence="1">
    <location>
        <begin position="9"/>
        <end position="77"/>
    </location>
</feature>
<evidence type="ECO:0000313" key="3">
    <source>
        <dbReference type="Proteomes" id="UP000774935"/>
    </source>
</evidence>
<dbReference type="EMBL" id="JAHWXQ010000002">
    <property type="protein sequence ID" value="MBW3364713.1"/>
    <property type="molecule type" value="Genomic_DNA"/>
</dbReference>
<proteinExistence type="predicted"/>
<evidence type="ECO:0000313" key="2">
    <source>
        <dbReference type="EMBL" id="MBW3364713.1"/>
    </source>
</evidence>
<evidence type="ECO:0000259" key="1">
    <source>
        <dbReference type="Pfam" id="PF10544"/>
    </source>
</evidence>
<gene>
    <name evidence="2" type="ORF">KYK27_06650</name>
</gene>
<dbReference type="Proteomes" id="UP000774935">
    <property type="component" value="Unassembled WGS sequence"/>
</dbReference>
<dbReference type="Pfam" id="PF10544">
    <property type="entry name" value="T5orf172"/>
    <property type="match status" value="1"/>
</dbReference>
<dbReference type="InterPro" id="IPR035901">
    <property type="entry name" value="GIY-YIG_endonuc_sf"/>
</dbReference>
<dbReference type="RefSeq" id="WP_199109270.1">
    <property type="nucleotide sequence ID" value="NZ_JAHWXQ010000002.1"/>
</dbReference>
<keyword evidence="3" id="KW-1185">Reference proteome</keyword>
<accession>A0ABS6XB52</accession>
<organism evidence="2 3">
    <name type="scientific">Pontibacter populi</name>
    <dbReference type="NCBI Taxonomy" id="890055"/>
    <lineage>
        <taxon>Bacteria</taxon>
        <taxon>Pseudomonadati</taxon>
        <taxon>Bacteroidota</taxon>
        <taxon>Cytophagia</taxon>
        <taxon>Cytophagales</taxon>
        <taxon>Hymenobacteraceae</taxon>
        <taxon>Pontibacter</taxon>
    </lineage>
</organism>
<dbReference type="InterPro" id="IPR018306">
    <property type="entry name" value="Phage_T5_Orf172_DNA-bd"/>
</dbReference>